<dbReference type="GO" id="GO:0003700">
    <property type="term" value="F:DNA-binding transcription factor activity"/>
    <property type="evidence" value="ECO:0007669"/>
    <property type="project" value="InterPro"/>
</dbReference>
<dbReference type="PROSITE" id="PS01124">
    <property type="entry name" value="HTH_ARAC_FAMILY_2"/>
    <property type="match status" value="1"/>
</dbReference>
<keyword evidence="7" id="KW-1185">Reference proteome</keyword>
<dbReference type="PRINTS" id="PR00032">
    <property type="entry name" value="HTHARAC"/>
</dbReference>
<feature type="region of interest" description="Disordered" evidence="4">
    <location>
        <begin position="307"/>
        <end position="385"/>
    </location>
</feature>
<dbReference type="SMART" id="SM00342">
    <property type="entry name" value="HTH_ARAC"/>
    <property type="match status" value="1"/>
</dbReference>
<evidence type="ECO:0000256" key="2">
    <source>
        <dbReference type="ARBA" id="ARBA00023125"/>
    </source>
</evidence>
<dbReference type="Proteomes" id="UP000254869">
    <property type="component" value="Unassembled WGS sequence"/>
</dbReference>
<dbReference type="Pfam" id="PF14525">
    <property type="entry name" value="AraC_binding_2"/>
    <property type="match status" value="1"/>
</dbReference>
<protein>
    <submittedName>
        <fullName evidence="6">AraC-like DNA-binding protein</fullName>
    </submittedName>
</protein>
<organism evidence="6 7">
    <name type="scientific">Nocardia pseudobrasiliensis</name>
    <dbReference type="NCBI Taxonomy" id="45979"/>
    <lineage>
        <taxon>Bacteria</taxon>
        <taxon>Bacillati</taxon>
        <taxon>Actinomycetota</taxon>
        <taxon>Actinomycetes</taxon>
        <taxon>Mycobacteriales</taxon>
        <taxon>Nocardiaceae</taxon>
        <taxon>Nocardia</taxon>
    </lineage>
</organism>
<evidence type="ECO:0000259" key="5">
    <source>
        <dbReference type="PROSITE" id="PS01124"/>
    </source>
</evidence>
<keyword evidence="3" id="KW-0804">Transcription</keyword>
<keyword evidence="1" id="KW-0805">Transcription regulation</keyword>
<dbReference type="PANTHER" id="PTHR46796">
    <property type="entry name" value="HTH-TYPE TRANSCRIPTIONAL ACTIVATOR RHAS-RELATED"/>
    <property type="match status" value="1"/>
</dbReference>
<reference evidence="6 7" key="1">
    <citation type="submission" date="2018-07" db="EMBL/GenBank/DDBJ databases">
        <title>Genomic Encyclopedia of Type Strains, Phase IV (KMG-IV): sequencing the most valuable type-strain genomes for metagenomic binning, comparative biology and taxonomic classification.</title>
        <authorList>
            <person name="Goeker M."/>
        </authorList>
    </citation>
    <scope>NUCLEOTIDE SEQUENCE [LARGE SCALE GENOMIC DNA]</scope>
    <source>
        <strain evidence="6 7">DSM 44290</strain>
    </source>
</reference>
<sequence>MAVLLDTDTLDPGDRADAVVAAVEQASAPAYVTHKPCLGGIHARLDGWQFGRLGLVRARISDLQLVRTPRLVRVSPSPLLAVEVQQYTCSRLMQDGTEHELVPGDLFFMDFDLPYELDWQGGGVTTLFIAEDALGLPSETIRAGLGGPRRSALGPLVANHIVRLGDCAEALQADPAAPELGDASVELVRALLRSAAGGSEDGTAVPEDILVTQVRDYVLRHLLDADLNPAGIARAHHISVRYLYKACARAEFSLEQWIIAQRLERARDILARPESRYRSIAAIAHGHGFRDATHFARRFRAAYGMTPSQWRQAAGERPAPGSLPAPHQPPRGTPPIARHRERRRADVPRTFEGGSGLPPIFEPRRPTSHGSAAPRPPGPRTHTSG</sequence>
<feature type="compositionally biased region" description="Pro residues" evidence="4">
    <location>
        <begin position="321"/>
        <end position="333"/>
    </location>
</feature>
<dbReference type="PANTHER" id="PTHR46796:SF6">
    <property type="entry name" value="ARAC SUBFAMILY"/>
    <property type="match status" value="1"/>
</dbReference>
<dbReference type="InterPro" id="IPR009057">
    <property type="entry name" value="Homeodomain-like_sf"/>
</dbReference>
<dbReference type="SUPFAM" id="SSF46689">
    <property type="entry name" value="Homeodomain-like"/>
    <property type="match status" value="1"/>
</dbReference>
<dbReference type="InterPro" id="IPR035418">
    <property type="entry name" value="AraC-bd_2"/>
</dbReference>
<gene>
    <name evidence="6" type="ORF">DFR76_11461</name>
</gene>
<feature type="domain" description="HTH araC/xylS-type" evidence="5">
    <location>
        <begin position="212"/>
        <end position="313"/>
    </location>
</feature>
<comment type="caution">
    <text evidence="6">The sequence shown here is derived from an EMBL/GenBank/DDBJ whole genome shotgun (WGS) entry which is preliminary data.</text>
</comment>
<dbReference type="RefSeq" id="WP_068005777.1">
    <property type="nucleotide sequence ID" value="NZ_QQBC01000014.1"/>
</dbReference>
<accession>A0A370HS28</accession>
<keyword evidence="2 6" id="KW-0238">DNA-binding</keyword>
<dbReference type="InterPro" id="IPR020449">
    <property type="entry name" value="Tscrpt_reg_AraC-type_HTH"/>
</dbReference>
<dbReference type="AlphaFoldDB" id="A0A370HS28"/>
<dbReference type="STRING" id="1210086.GCA_001613105_06455"/>
<evidence type="ECO:0000256" key="4">
    <source>
        <dbReference type="SAM" id="MobiDB-lite"/>
    </source>
</evidence>
<dbReference type="InterPro" id="IPR018060">
    <property type="entry name" value="HTH_AraC"/>
</dbReference>
<evidence type="ECO:0000313" key="7">
    <source>
        <dbReference type="Proteomes" id="UP000254869"/>
    </source>
</evidence>
<dbReference type="InterPro" id="IPR018062">
    <property type="entry name" value="HTH_AraC-typ_CS"/>
</dbReference>
<dbReference type="GO" id="GO:0043565">
    <property type="term" value="F:sequence-specific DNA binding"/>
    <property type="evidence" value="ECO:0007669"/>
    <property type="project" value="InterPro"/>
</dbReference>
<dbReference type="Pfam" id="PF12833">
    <property type="entry name" value="HTH_18"/>
    <property type="match status" value="1"/>
</dbReference>
<evidence type="ECO:0000313" key="6">
    <source>
        <dbReference type="EMBL" id="RDI61336.1"/>
    </source>
</evidence>
<dbReference type="InterPro" id="IPR050204">
    <property type="entry name" value="AraC_XylS_family_regulators"/>
</dbReference>
<name>A0A370HS28_9NOCA</name>
<dbReference type="EMBL" id="QQBC01000014">
    <property type="protein sequence ID" value="RDI61336.1"/>
    <property type="molecule type" value="Genomic_DNA"/>
</dbReference>
<dbReference type="Gene3D" id="1.10.10.60">
    <property type="entry name" value="Homeodomain-like"/>
    <property type="match status" value="1"/>
</dbReference>
<evidence type="ECO:0000256" key="1">
    <source>
        <dbReference type="ARBA" id="ARBA00023015"/>
    </source>
</evidence>
<evidence type="ECO:0000256" key="3">
    <source>
        <dbReference type="ARBA" id="ARBA00023163"/>
    </source>
</evidence>
<proteinExistence type="predicted"/>
<dbReference type="PROSITE" id="PS00041">
    <property type="entry name" value="HTH_ARAC_FAMILY_1"/>
    <property type="match status" value="1"/>
</dbReference>